<evidence type="ECO:0000313" key="2">
    <source>
        <dbReference type="EMBL" id="KAA6446717.1"/>
    </source>
</evidence>
<dbReference type="RefSeq" id="WP_148959213.1">
    <property type="nucleotide sequence ID" value="NZ_QSND01000008.1"/>
</dbReference>
<keyword evidence="1" id="KW-0732">Signal</keyword>
<gene>
    <name evidence="2" type="ORF">DX927_23800</name>
</gene>
<organism evidence="2 3">
    <name type="scientific">Bacillus swezeyi</name>
    <dbReference type="NCBI Taxonomy" id="1925020"/>
    <lineage>
        <taxon>Bacteria</taxon>
        <taxon>Bacillati</taxon>
        <taxon>Bacillota</taxon>
        <taxon>Bacilli</taxon>
        <taxon>Bacillales</taxon>
        <taxon>Bacillaceae</taxon>
        <taxon>Bacillus</taxon>
    </lineage>
</organism>
<dbReference type="AlphaFoldDB" id="A0A5M8RDM7"/>
<feature type="chain" id="PRO_5024393358" evidence="1">
    <location>
        <begin position="26"/>
        <end position="139"/>
    </location>
</feature>
<reference evidence="2 3" key="1">
    <citation type="submission" date="2018-08" db="EMBL/GenBank/DDBJ databases">
        <title>Bacillus phenotypic plasticity.</title>
        <authorList>
            <person name="Hurtado E."/>
        </authorList>
    </citation>
    <scope>NUCLEOTIDE SEQUENCE [LARGE SCALE GENOMIC DNA]</scope>
    <source>
        <strain evidence="2 3">427</strain>
    </source>
</reference>
<accession>A0A5M8RDM7</accession>
<evidence type="ECO:0000256" key="1">
    <source>
        <dbReference type="SAM" id="SignalP"/>
    </source>
</evidence>
<comment type="caution">
    <text evidence="2">The sequence shown here is derived from an EMBL/GenBank/DDBJ whole genome shotgun (WGS) entry which is preliminary data.</text>
</comment>
<dbReference type="EMBL" id="QSND01000008">
    <property type="protein sequence ID" value="KAA6446717.1"/>
    <property type="molecule type" value="Genomic_DNA"/>
</dbReference>
<dbReference type="Proteomes" id="UP000324326">
    <property type="component" value="Unassembled WGS sequence"/>
</dbReference>
<proteinExistence type="predicted"/>
<name>A0A5M8RDM7_9BACI</name>
<feature type="signal peptide" evidence="1">
    <location>
        <begin position="1"/>
        <end position="25"/>
    </location>
</feature>
<protein>
    <submittedName>
        <fullName evidence="2">Uncharacterized protein</fullName>
    </submittedName>
</protein>
<evidence type="ECO:0000313" key="3">
    <source>
        <dbReference type="Proteomes" id="UP000324326"/>
    </source>
</evidence>
<sequence length="139" mass="15521">MKKKFIAGALALGLIPFMGVTDVSAKPLKDQSHPMKSSWACEGTYLECGPFSEEKGDITFNYEGSTKNKIRVFVANDGNKPFEFSIYYPNGKVLQSDKELKPGKTFVKEYTVKQKGEYTFNYDSGTGESVEGFFKVVKL</sequence>